<dbReference type="Proteomes" id="UP001528411">
    <property type="component" value="Unassembled WGS sequence"/>
</dbReference>
<comment type="caution">
    <text evidence="1">The sequence shown here is derived from an EMBL/GenBank/DDBJ whole genome shotgun (WGS) entry which is preliminary data.</text>
</comment>
<evidence type="ECO:0000313" key="2">
    <source>
        <dbReference type="Proteomes" id="UP001528411"/>
    </source>
</evidence>
<dbReference type="InterPro" id="IPR052701">
    <property type="entry name" value="GAG_Ulvan_Degrading_Sulfatases"/>
</dbReference>
<dbReference type="EMBL" id="JAQOMS010000002">
    <property type="protein sequence ID" value="MDC2888993.1"/>
    <property type="molecule type" value="Genomic_DNA"/>
</dbReference>
<reference evidence="1 2" key="1">
    <citation type="submission" date="2023-01" db="EMBL/GenBank/DDBJ databases">
        <title>Psychrosphaera sp. nov., isolated from marine algae.</title>
        <authorList>
            <person name="Bayburt H."/>
            <person name="Choi B.J."/>
            <person name="Kim J.M."/>
            <person name="Choi D.G."/>
            <person name="Jeon C.O."/>
        </authorList>
    </citation>
    <scope>NUCLEOTIDE SEQUENCE [LARGE SCALE GENOMIC DNA]</scope>
    <source>
        <strain evidence="1 2">G1-22</strain>
    </source>
</reference>
<gene>
    <name evidence="1" type="ORF">PN838_09700</name>
</gene>
<dbReference type="Gene3D" id="3.40.720.10">
    <property type="entry name" value="Alkaline Phosphatase, subunit A"/>
    <property type="match status" value="1"/>
</dbReference>
<dbReference type="InterPro" id="IPR017850">
    <property type="entry name" value="Alkaline_phosphatase_core_sf"/>
</dbReference>
<dbReference type="SUPFAM" id="SSF53649">
    <property type="entry name" value="Alkaline phosphatase-like"/>
    <property type="match status" value="1"/>
</dbReference>
<organism evidence="1 2">
    <name type="scientific">Psychrosphaera algicola</name>
    <dbReference type="NCBI Taxonomy" id="3023714"/>
    <lineage>
        <taxon>Bacteria</taxon>
        <taxon>Pseudomonadati</taxon>
        <taxon>Pseudomonadota</taxon>
        <taxon>Gammaproteobacteria</taxon>
        <taxon>Alteromonadales</taxon>
        <taxon>Pseudoalteromonadaceae</taxon>
        <taxon>Psychrosphaera</taxon>
    </lineage>
</organism>
<keyword evidence="2" id="KW-1185">Reference proteome</keyword>
<accession>A0ABT5FBR9</accession>
<dbReference type="PANTHER" id="PTHR43751:SF3">
    <property type="entry name" value="SULFATASE N-TERMINAL DOMAIN-CONTAINING PROTEIN"/>
    <property type="match status" value="1"/>
</dbReference>
<protein>
    <submittedName>
        <fullName evidence="1">Sulfatase-like hydrolase/transferase</fullName>
    </submittedName>
</protein>
<name>A0ABT5FBR9_9GAMM</name>
<proteinExistence type="predicted"/>
<evidence type="ECO:0000313" key="1">
    <source>
        <dbReference type="EMBL" id="MDC2888993.1"/>
    </source>
</evidence>
<sequence length="69" mass="7602">MKWSAFQGGILTPMIVRMPGHIAPGTKTNRLTTHYDFLPTLASIVKSTDERIAKKDGLSYLPTLLGKES</sequence>
<dbReference type="PANTHER" id="PTHR43751">
    <property type="entry name" value="SULFATASE"/>
    <property type="match status" value="1"/>
</dbReference>
<dbReference type="RefSeq" id="WP_272180532.1">
    <property type="nucleotide sequence ID" value="NZ_JAQOMS010000002.1"/>
</dbReference>